<dbReference type="AlphaFoldDB" id="A0A7S8HAM7"/>
<name>A0A7S8HAM7_9HYPH</name>
<dbReference type="InterPro" id="IPR003741">
    <property type="entry name" value="LUD_dom"/>
</dbReference>
<sequence>MADDGTDARTAVMGRIRRHLKVSDGPEDEARRAAVRSRLERHARNLVPARADGDDAHRLALFKTMLERADATVTEVATPDEVPQAVAEFLRNHNLPFQIRTGADTALAALPWDRVPTLEIGHGAAEASDQASLSHAFAGIAETGTLALHSGQDNPTSLNFLPENHVVMVDADRIVGTYEDVWDRLREVFGEGIMPRALNMVTGPSRTGDIEQRLFLGAHGPKRVHVIIAGSGKAR</sequence>
<dbReference type="RefSeq" id="WP_213162814.1">
    <property type="nucleotide sequence ID" value="NZ_CP058214.1"/>
</dbReference>
<dbReference type="InterPro" id="IPR024185">
    <property type="entry name" value="FTHF_cligase-like_sf"/>
</dbReference>
<accession>A0A7S8HAM7</accession>
<dbReference type="PANTHER" id="PTHR43682:SF1">
    <property type="entry name" value="LACTATE UTILIZATION PROTEIN C"/>
    <property type="match status" value="1"/>
</dbReference>
<keyword evidence="3" id="KW-1185">Reference proteome</keyword>
<evidence type="ECO:0000313" key="3">
    <source>
        <dbReference type="Proteomes" id="UP000593594"/>
    </source>
</evidence>
<evidence type="ECO:0000313" key="2">
    <source>
        <dbReference type="EMBL" id="QPC41594.1"/>
    </source>
</evidence>
<dbReference type="PANTHER" id="PTHR43682">
    <property type="entry name" value="LACTATE UTILIZATION PROTEIN C"/>
    <property type="match status" value="1"/>
</dbReference>
<feature type="domain" description="LUD" evidence="1">
    <location>
        <begin position="131"/>
        <end position="228"/>
    </location>
</feature>
<reference evidence="2 3" key="1">
    <citation type="submission" date="2020-06" db="EMBL/GenBank/DDBJ databases">
        <title>Genome sequence of 2 isolates from Red Sea Mangroves.</title>
        <authorList>
            <person name="Sefrji F."/>
            <person name="Michoud G."/>
            <person name="Merlino G."/>
            <person name="Daffonchio D."/>
        </authorList>
    </citation>
    <scope>NUCLEOTIDE SEQUENCE [LARGE SCALE GENOMIC DNA]</scope>
    <source>
        <strain evidence="2 3">R1DC25</strain>
    </source>
</reference>
<dbReference type="InterPro" id="IPR037171">
    <property type="entry name" value="NagB/RpiA_transferase-like"/>
</dbReference>
<dbReference type="SUPFAM" id="SSF100950">
    <property type="entry name" value="NagB/RpiA/CoA transferase-like"/>
    <property type="match status" value="1"/>
</dbReference>
<dbReference type="Pfam" id="PF02589">
    <property type="entry name" value="LUD_dom"/>
    <property type="match status" value="1"/>
</dbReference>
<evidence type="ECO:0000259" key="1">
    <source>
        <dbReference type="Pfam" id="PF02589"/>
    </source>
</evidence>
<dbReference type="KEGG" id="kmn:HW532_01950"/>
<gene>
    <name evidence="2" type="ORF">HW532_01950</name>
</gene>
<dbReference type="EMBL" id="CP058214">
    <property type="protein sequence ID" value="QPC41594.1"/>
    <property type="molecule type" value="Genomic_DNA"/>
</dbReference>
<protein>
    <submittedName>
        <fullName evidence="2">Lactate utilization protein</fullName>
    </submittedName>
</protein>
<organism evidence="2 3">
    <name type="scientific">Kaustia mangrovi</name>
    <dbReference type="NCBI Taxonomy" id="2593653"/>
    <lineage>
        <taxon>Bacteria</taxon>
        <taxon>Pseudomonadati</taxon>
        <taxon>Pseudomonadota</taxon>
        <taxon>Alphaproteobacteria</taxon>
        <taxon>Hyphomicrobiales</taxon>
        <taxon>Parvibaculaceae</taxon>
        <taxon>Kaustia</taxon>
    </lineage>
</organism>
<dbReference type="Proteomes" id="UP000593594">
    <property type="component" value="Chromosome"/>
</dbReference>
<dbReference type="Gene3D" id="3.40.50.10420">
    <property type="entry name" value="NagB/RpiA/CoA transferase-like"/>
    <property type="match status" value="1"/>
</dbReference>
<proteinExistence type="predicted"/>